<sequence length="76" mass="8632">MASDGIEAAAPRHFLRGESTEPGIRNFVKPKNLKVNPKFRRVQRTSLFSGERRAEFLAKTSLAVYAAPLEFHYPTR</sequence>
<evidence type="ECO:0000313" key="2">
    <source>
        <dbReference type="Proteomes" id="UP001177670"/>
    </source>
</evidence>
<keyword evidence="2" id="KW-1185">Reference proteome</keyword>
<dbReference type="EMBL" id="JAHYIQ010000012">
    <property type="protein sequence ID" value="KAK1127378.1"/>
    <property type="molecule type" value="Genomic_DNA"/>
</dbReference>
<comment type="caution">
    <text evidence="1">The sequence shown here is derived from an EMBL/GenBank/DDBJ whole genome shotgun (WGS) entry which is preliminary data.</text>
</comment>
<dbReference type="AlphaFoldDB" id="A0AA40KNY3"/>
<organism evidence="1 2">
    <name type="scientific">Melipona bicolor</name>
    <dbReference type="NCBI Taxonomy" id="60889"/>
    <lineage>
        <taxon>Eukaryota</taxon>
        <taxon>Metazoa</taxon>
        <taxon>Ecdysozoa</taxon>
        <taxon>Arthropoda</taxon>
        <taxon>Hexapoda</taxon>
        <taxon>Insecta</taxon>
        <taxon>Pterygota</taxon>
        <taxon>Neoptera</taxon>
        <taxon>Endopterygota</taxon>
        <taxon>Hymenoptera</taxon>
        <taxon>Apocrita</taxon>
        <taxon>Aculeata</taxon>
        <taxon>Apoidea</taxon>
        <taxon>Anthophila</taxon>
        <taxon>Apidae</taxon>
        <taxon>Melipona</taxon>
    </lineage>
</organism>
<evidence type="ECO:0000313" key="1">
    <source>
        <dbReference type="EMBL" id="KAK1127378.1"/>
    </source>
</evidence>
<accession>A0AA40KNY3</accession>
<name>A0AA40KNY3_9HYME</name>
<proteinExistence type="predicted"/>
<protein>
    <submittedName>
        <fullName evidence="1">Uncharacterized protein</fullName>
    </submittedName>
</protein>
<reference evidence="1" key="1">
    <citation type="submission" date="2021-10" db="EMBL/GenBank/DDBJ databases">
        <title>Melipona bicolor Genome sequencing and assembly.</title>
        <authorList>
            <person name="Araujo N.S."/>
            <person name="Arias M.C."/>
        </authorList>
    </citation>
    <scope>NUCLEOTIDE SEQUENCE</scope>
    <source>
        <strain evidence="1">USP_2M_L1-L4_2017</strain>
        <tissue evidence="1">Whole body</tissue>
    </source>
</reference>
<dbReference type="Proteomes" id="UP001177670">
    <property type="component" value="Unassembled WGS sequence"/>
</dbReference>
<gene>
    <name evidence="1" type="ORF">K0M31_003919</name>
</gene>